<feature type="domain" description="HTH araC/xylS-type" evidence="4">
    <location>
        <begin position="215"/>
        <end position="313"/>
    </location>
</feature>
<keyword evidence="3" id="KW-0804">Transcription</keyword>
<dbReference type="PROSITE" id="PS01124">
    <property type="entry name" value="HTH_ARAC_FAMILY_2"/>
    <property type="match status" value="1"/>
</dbReference>
<evidence type="ECO:0000313" key="5">
    <source>
        <dbReference type="EMBL" id="QPH55784.1"/>
    </source>
</evidence>
<evidence type="ECO:0000256" key="2">
    <source>
        <dbReference type="ARBA" id="ARBA00023125"/>
    </source>
</evidence>
<organism evidence="5 6">
    <name type="scientific">Pontivivens ytuae</name>
    <dbReference type="NCBI Taxonomy" id="2789856"/>
    <lineage>
        <taxon>Bacteria</taxon>
        <taxon>Pseudomonadati</taxon>
        <taxon>Pseudomonadota</taxon>
        <taxon>Alphaproteobacteria</taxon>
        <taxon>Rhodobacterales</taxon>
        <taxon>Paracoccaceae</taxon>
        <taxon>Pontivivens</taxon>
    </lineage>
</organism>
<dbReference type="Gene3D" id="1.10.10.60">
    <property type="entry name" value="Homeodomain-like"/>
    <property type="match status" value="1"/>
</dbReference>
<dbReference type="Pfam" id="PF12833">
    <property type="entry name" value="HTH_18"/>
    <property type="match status" value="1"/>
</dbReference>
<evidence type="ECO:0000313" key="6">
    <source>
        <dbReference type="Proteomes" id="UP000594800"/>
    </source>
</evidence>
<dbReference type="InterPro" id="IPR009057">
    <property type="entry name" value="Homeodomain-like_sf"/>
</dbReference>
<keyword evidence="2" id="KW-0238">DNA-binding</keyword>
<dbReference type="InterPro" id="IPR029062">
    <property type="entry name" value="Class_I_gatase-like"/>
</dbReference>
<proteinExistence type="predicted"/>
<dbReference type="KEGG" id="poz:I0K15_08710"/>
<dbReference type="SUPFAM" id="SSF46689">
    <property type="entry name" value="Homeodomain-like"/>
    <property type="match status" value="2"/>
</dbReference>
<dbReference type="CDD" id="cd03137">
    <property type="entry name" value="GATase1_AraC_1"/>
    <property type="match status" value="1"/>
</dbReference>
<dbReference type="GO" id="GO:0043565">
    <property type="term" value="F:sequence-specific DNA binding"/>
    <property type="evidence" value="ECO:0007669"/>
    <property type="project" value="InterPro"/>
</dbReference>
<dbReference type="InterPro" id="IPR052158">
    <property type="entry name" value="INH-QAR"/>
</dbReference>
<keyword evidence="1" id="KW-0805">Transcription regulation</keyword>
<dbReference type="Proteomes" id="UP000594800">
    <property type="component" value="Chromosome"/>
</dbReference>
<sequence length="318" mass="34149">MIVRCLVFDRVNLLDVAGPAQVFAAAEQLGADVEVTFQTCSVRGGTVMSDAAVALSSEPISAMEDAPDIVLVPGGTEISQHLDDAELIGAIRREAARAGIVASVCTGSVLLARAGLLTRRRAATHWRFTDLLRAQDAEVEVNDDAIFVQDGPVWTSAGVSSGIDMLLALVARFWGRPLALDIARELVVPMVRAGGQRQYSTLLHLQAADRTGSFDELNAWIHENASGDCRVERLAERCGMSPRSFARHYAAAMGETPARMVERIRVAQARQLLETTATDLKTIAASCGFSSANQLRLSFERIHGVTPTAHRAAFGLSP</sequence>
<dbReference type="PANTHER" id="PTHR43130">
    <property type="entry name" value="ARAC-FAMILY TRANSCRIPTIONAL REGULATOR"/>
    <property type="match status" value="1"/>
</dbReference>
<dbReference type="PROSITE" id="PS00041">
    <property type="entry name" value="HTH_ARAC_FAMILY_1"/>
    <property type="match status" value="1"/>
</dbReference>
<dbReference type="SMART" id="SM00342">
    <property type="entry name" value="HTH_ARAC"/>
    <property type="match status" value="1"/>
</dbReference>
<dbReference type="PANTHER" id="PTHR43130:SF3">
    <property type="entry name" value="HTH-TYPE TRANSCRIPTIONAL REGULATOR RV1931C"/>
    <property type="match status" value="1"/>
</dbReference>
<dbReference type="GO" id="GO:0003700">
    <property type="term" value="F:DNA-binding transcription factor activity"/>
    <property type="evidence" value="ECO:0007669"/>
    <property type="project" value="InterPro"/>
</dbReference>
<evidence type="ECO:0000256" key="1">
    <source>
        <dbReference type="ARBA" id="ARBA00023015"/>
    </source>
</evidence>
<protein>
    <submittedName>
        <fullName evidence="5">DJ-1/PfpI family protein</fullName>
    </submittedName>
</protein>
<evidence type="ECO:0000256" key="3">
    <source>
        <dbReference type="ARBA" id="ARBA00023163"/>
    </source>
</evidence>
<dbReference type="Gene3D" id="3.40.50.880">
    <property type="match status" value="1"/>
</dbReference>
<gene>
    <name evidence="5" type="ORF">I0K15_08710</name>
</gene>
<dbReference type="Pfam" id="PF01965">
    <property type="entry name" value="DJ-1_PfpI"/>
    <property type="match status" value="1"/>
</dbReference>
<dbReference type="SUPFAM" id="SSF52317">
    <property type="entry name" value="Class I glutamine amidotransferase-like"/>
    <property type="match status" value="1"/>
</dbReference>
<dbReference type="EMBL" id="CP064942">
    <property type="protein sequence ID" value="QPH55784.1"/>
    <property type="molecule type" value="Genomic_DNA"/>
</dbReference>
<dbReference type="InterPro" id="IPR002818">
    <property type="entry name" value="DJ-1/PfpI"/>
</dbReference>
<evidence type="ECO:0000259" key="4">
    <source>
        <dbReference type="PROSITE" id="PS01124"/>
    </source>
</evidence>
<name>A0A7S9LV21_9RHOB</name>
<dbReference type="RefSeq" id="WP_196105046.1">
    <property type="nucleotide sequence ID" value="NZ_CP064942.1"/>
</dbReference>
<dbReference type="InterPro" id="IPR018062">
    <property type="entry name" value="HTH_AraC-typ_CS"/>
</dbReference>
<accession>A0A7S9LV21</accession>
<dbReference type="AlphaFoldDB" id="A0A7S9LV21"/>
<reference evidence="5 6" key="1">
    <citation type="submission" date="2020-11" db="EMBL/GenBank/DDBJ databases">
        <title>Description of Pontivivens ytuae sp. nov. isolated from deep sea sediment of Mariana Trench.</title>
        <authorList>
            <person name="Wang Z."/>
            <person name="Sun Q.-L."/>
            <person name="Xu X.-D."/>
            <person name="Tang Y.-Z."/>
            <person name="Zhang J."/>
        </authorList>
    </citation>
    <scope>NUCLEOTIDE SEQUENCE [LARGE SCALE GENOMIC DNA]</scope>
    <source>
        <strain evidence="5 6">MT2928</strain>
    </source>
</reference>
<dbReference type="InterPro" id="IPR018060">
    <property type="entry name" value="HTH_AraC"/>
</dbReference>
<keyword evidence="6" id="KW-1185">Reference proteome</keyword>